<dbReference type="InterPro" id="IPR036047">
    <property type="entry name" value="F-box-like_dom_sf"/>
</dbReference>
<dbReference type="AlphaFoldDB" id="A0A2H5QAL1"/>
<dbReference type="PANTHER" id="PTHR31293">
    <property type="entry name" value="RNI-LIKE SUPERFAMILY PROTEIN"/>
    <property type="match status" value="1"/>
</dbReference>
<name>A0A2H5QAL1_CITUN</name>
<dbReference type="PANTHER" id="PTHR31293:SF12">
    <property type="entry name" value="RNI-LIKE SUPERFAMILY PROTEIN"/>
    <property type="match status" value="1"/>
</dbReference>
<dbReference type="EMBL" id="BDQV01000278">
    <property type="protein sequence ID" value="GAY61680.1"/>
    <property type="molecule type" value="Genomic_DNA"/>
</dbReference>
<dbReference type="Pfam" id="PF00646">
    <property type="entry name" value="F-box"/>
    <property type="match status" value="1"/>
</dbReference>
<proteinExistence type="predicted"/>
<evidence type="ECO:0000313" key="3">
    <source>
        <dbReference type="Proteomes" id="UP000236630"/>
    </source>
</evidence>
<protein>
    <recommendedName>
        <fullName evidence="1">F-box domain-containing protein</fullName>
    </recommendedName>
</protein>
<evidence type="ECO:0000259" key="1">
    <source>
        <dbReference type="PROSITE" id="PS50181"/>
    </source>
</evidence>
<dbReference type="Proteomes" id="UP000236630">
    <property type="component" value="Unassembled WGS sequence"/>
</dbReference>
<feature type="domain" description="F-box" evidence="1">
    <location>
        <begin position="22"/>
        <end position="70"/>
    </location>
</feature>
<dbReference type="STRING" id="55188.A0A2H5QAL1"/>
<dbReference type="SMART" id="SM00256">
    <property type="entry name" value="FBOX"/>
    <property type="match status" value="1"/>
</dbReference>
<dbReference type="InterPro" id="IPR053781">
    <property type="entry name" value="F-box_AtFBL13-like"/>
</dbReference>
<dbReference type="PROSITE" id="PS50181">
    <property type="entry name" value="FBOX"/>
    <property type="match status" value="1"/>
</dbReference>
<organism evidence="2 3">
    <name type="scientific">Citrus unshiu</name>
    <name type="common">Satsuma mandarin</name>
    <name type="synonym">Citrus nobilis var. unshiu</name>
    <dbReference type="NCBI Taxonomy" id="55188"/>
    <lineage>
        <taxon>Eukaryota</taxon>
        <taxon>Viridiplantae</taxon>
        <taxon>Streptophyta</taxon>
        <taxon>Embryophyta</taxon>
        <taxon>Tracheophyta</taxon>
        <taxon>Spermatophyta</taxon>
        <taxon>Magnoliopsida</taxon>
        <taxon>eudicotyledons</taxon>
        <taxon>Gunneridae</taxon>
        <taxon>Pentapetalae</taxon>
        <taxon>rosids</taxon>
        <taxon>malvids</taxon>
        <taxon>Sapindales</taxon>
        <taxon>Rutaceae</taxon>
        <taxon>Aurantioideae</taxon>
        <taxon>Citrus</taxon>
    </lineage>
</organism>
<dbReference type="CDD" id="cd22160">
    <property type="entry name" value="F-box_AtFBL13-like"/>
    <property type="match status" value="1"/>
</dbReference>
<accession>A0A2H5QAL1</accession>
<dbReference type="Gene3D" id="1.20.1280.50">
    <property type="match status" value="1"/>
</dbReference>
<dbReference type="InterPro" id="IPR001810">
    <property type="entry name" value="F-box_dom"/>
</dbReference>
<evidence type="ECO:0000313" key="2">
    <source>
        <dbReference type="EMBL" id="GAY61680.1"/>
    </source>
</evidence>
<keyword evidence="3" id="KW-1185">Reference proteome</keyword>
<sequence length="149" mass="17456">MNISFHARLGYNFDHESFSIKAYRINALPDSVLCHILSYLPTKNVVATSILARRWKLVWTSLQKLYFDDRQSRRLPGMMGDPMPGFEDFIERVLTGTQPMNITIFFMHCSKLVDLSSFHLWVCSAVRRNAREIELYLDQNHRVELLMSD</sequence>
<dbReference type="SUPFAM" id="SSF81383">
    <property type="entry name" value="F-box domain"/>
    <property type="match status" value="1"/>
</dbReference>
<reference evidence="2 3" key="1">
    <citation type="journal article" date="2017" name="Front. Genet.">
        <title>Draft sequencing of the heterozygous diploid genome of Satsuma (Citrus unshiu Marc.) using a hybrid assembly approach.</title>
        <authorList>
            <person name="Shimizu T."/>
            <person name="Tanizawa Y."/>
            <person name="Mochizuki T."/>
            <person name="Nagasaki H."/>
            <person name="Yoshioka T."/>
            <person name="Toyoda A."/>
            <person name="Fujiyama A."/>
            <person name="Kaminuma E."/>
            <person name="Nakamura Y."/>
        </authorList>
    </citation>
    <scope>NUCLEOTIDE SEQUENCE [LARGE SCALE GENOMIC DNA]</scope>
    <source>
        <strain evidence="3">cv. Miyagawa wase</strain>
    </source>
</reference>
<dbReference type="InterPro" id="IPR055294">
    <property type="entry name" value="FBL60-like"/>
</dbReference>
<comment type="caution">
    <text evidence="2">The sequence shown here is derived from an EMBL/GenBank/DDBJ whole genome shotgun (WGS) entry which is preliminary data.</text>
</comment>
<gene>
    <name evidence="2" type="ORF">CUMW_211940</name>
</gene>